<dbReference type="Proteomes" id="UP000789595">
    <property type="component" value="Unassembled WGS sequence"/>
</dbReference>
<reference evidence="3" key="2">
    <citation type="submission" date="2021-11" db="EMBL/GenBank/DDBJ databases">
        <authorList>
            <consortium name="Genoscope - CEA"/>
            <person name="William W."/>
        </authorList>
    </citation>
    <scope>NUCLEOTIDE SEQUENCE</scope>
</reference>
<evidence type="ECO:0000313" key="3">
    <source>
        <dbReference type="EMBL" id="CAH0371829.1"/>
    </source>
</evidence>
<protein>
    <recommendedName>
        <fullName evidence="5">C2 domain-containing protein</fullName>
    </recommendedName>
</protein>
<evidence type="ECO:0000313" key="2">
    <source>
        <dbReference type="EMBL" id="CAE0691442.1"/>
    </source>
</evidence>
<name>A0A7S3ZRE4_9STRA</name>
<feature type="region of interest" description="Disordered" evidence="1">
    <location>
        <begin position="219"/>
        <end position="267"/>
    </location>
</feature>
<evidence type="ECO:0000313" key="4">
    <source>
        <dbReference type="Proteomes" id="UP000789595"/>
    </source>
</evidence>
<dbReference type="EMBL" id="CAKKNE010000003">
    <property type="protein sequence ID" value="CAH0371829.1"/>
    <property type="molecule type" value="Genomic_DNA"/>
</dbReference>
<dbReference type="InterPro" id="IPR035892">
    <property type="entry name" value="C2_domain_sf"/>
</dbReference>
<organism evidence="2">
    <name type="scientific">Pelagomonas calceolata</name>
    <dbReference type="NCBI Taxonomy" id="35677"/>
    <lineage>
        <taxon>Eukaryota</taxon>
        <taxon>Sar</taxon>
        <taxon>Stramenopiles</taxon>
        <taxon>Ochrophyta</taxon>
        <taxon>Pelagophyceae</taxon>
        <taxon>Pelagomonadales</taxon>
        <taxon>Pelagomonadaceae</taxon>
        <taxon>Pelagomonas</taxon>
    </lineage>
</organism>
<dbReference type="EMBL" id="HBIW01008136">
    <property type="protein sequence ID" value="CAE0691442.1"/>
    <property type="molecule type" value="Transcribed_RNA"/>
</dbReference>
<evidence type="ECO:0000256" key="1">
    <source>
        <dbReference type="SAM" id="MobiDB-lite"/>
    </source>
</evidence>
<feature type="compositionally biased region" description="Pro residues" evidence="1">
    <location>
        <begin position="222"/>
        <end position="267"/>
    </location>
</feature>
<proteinExistence type="predicted"/>
<sequence length="267" mass="28630">MAFRRRGFRRGWGGPFWGPAPLLYTGAAVGAGYAIGRRGGDYYGEDPYPQPGVAPQQRPSQLVVRVHAGSGLRDRCWTTRQDVVAEVYLYIDGSLFSRARVPEVARGGGGDPVWRGGRNAVALPLPPRLDLARASLSVQLLCANVLMQDQLIGTTGQGCAAVADGQPRDTEVGPRGRLTWTVEYQPGLDQAVDARPAARAQPQPQPAVYGAVPMATAKPVPAYAPPPAYEQPPPPPAYQQPPPAYEQPPPPPAYEEPLPDNPFVPKS</sequence>
<reference evidence="2" key="1">
    <citation type="submission" date="2021-01" db="EMBL/GenBank/DDBJ databases">
        <authorList>
            <person name="Corre E."/>
            <person name="Pelletier E."/>
            <person name="Niang G."/>
            <person name="Scheremetjew M."/>
            <person name="Finn R."/>
            <person name="Kale V."/>
            <person name="Holt S."/>
            <person name="Cochrane G."/>
            <person name="Meng A."/>
            <person name="Brown T."/>
            <person name="Cohen L."/>
        </authorList>
    </citation>
    <scope>NUCLEOTIDE SEQUENCE</scope>
    <source>
        <strain evidence="2">CCMP1756</strain>
    </source>
</reference>
<accession>A0A7S3ZRE4</accession>
<dbReference type="SUPFAM" id="SSF49562">
    <property type="entry name" value="C2 domain (Calcium/lipid-binding domain, CaLB)"/>
    <property type="match status" value="1"/>
</dbReference>
<keyword evidence="4" id="KW-1185">Reference proteome</keyword>
<gene>
    <name evidence="2" type="ORF">PCAL00307_LOCUS6878</name>
    <name evidence="3" type="ORF">PECAL_3P17840</name>
</gene>
<evidence type="ECO:0008006" key="5">
    <source>
        <dbReference type="Google" id="ProtNLM"/>
    </source>
</evidence>
<dbReference type="AlphaFoldDB" id="A0A7S3ZRE4"/>